<dbReference type="AlphaFoldDB" id="A0A1C3NU70"/>
<protein>
    <recommendedName>
        <fullName evidence="1">ORC1/DEAH AAA+ ATPase domain-containing protein</fullName>
    </recommendedName>
</protein>
<dbReference type="GO" id="GO:0016887">
    <property type="term" value="F:ATP hydrolysis activity"/>
    <property type="evidence" value="ECO:0007669"/>
    <property type="project" value="InterPro"/>
</dbReference>
<accession>A0A1C3NU70</accession>
<evidence type="ECO:0000313" key="2">
    <source>
        <dbReference type="EMBL" id="SBW18653.1"/>
    </source>
</evidence>
<gene>
    <name evidence="2" type="ORF">FDG2_0757</name>
</gene>
<reference evidence="3" key="1">
    <citation type="submission" date="2016-02" db="EMBL/GenBank/DDBJ databases">
        <authorList>
            <person name="Wibberg D."/>
        </authorList>
    </citation>
    <scope>NUCLEOTIDE SEQUENCE [LARGE SCALE GENOMIC DNA]</scope>
</reference>
<evidence type="ECO:0000259" key="1">
    <source>
        <dbReference type="Pfam" id="PF13401"/>
    </source>
</evidence>
<evidence type="ECO:0000313" key="3">
    <source>
        <dbReference type="Proteomes" id="UP000199013"/>
    </source>
</evidence>
<feature type="domain" description="ORC1/DEAH AAA+ ATPase" evidence="1">
    <location>
        <begin position="307"/>
        <end position="439"/>
    </location>
</feature>
<name>A0A1C3NU70_9ACTN</name>
<dbReference type="SUPFAM" id="SSF52540">
    <property type="entry name" value="P-loop containing nucleoside triphosphate hydrolases"/>
    <property type="match status" value="1"/>
</dbReference>
<dbReference type="InterPro" id="IPR049945">
    <property type="entry name" value="AAA_22"/>
</dbReference>
<dbReference type="InterPro" id="IPR027417">
    <property type="entry name" value="P-loop_NTPase"/>
</dbReference>
<dbReference type="Proteomes" id="UP000199013">
    <property type="component" value="Unassembled WGS sequence"/>
</dbReference>
<dbReference type="Gene3D" id="3.40.50.300">
    <property type="entry name" value="P-loop containing nucleotide triphosphate hydrolases"/>
    <property type="match status" value="1"/>
</dbReference>
<proteinExistence type="predicted"/>
<sequence length="664" mass="70996">MGASESNAGDDFHFWWAASRVLELVRPGTRLQAVTLEGLAQVDDPDESYETVDVGEYVGGDRFATAELVVLSQLKYSTRHPEREWTVARICKKRVRRRRPDGAPEPERSVIFDLAVAYRRTLDDHGKAGAKKVRVALVSNQPAASLLVASVEAAAEVVRARGDRPTRRDNLRRELSPEHAGVVDKLAEAVGTRLGSTAFCDFLAALDLSRAGTLDRVALARAVRAGAVALTPGHGFDSALRLFDLVRQEALPGGGRRGLKAADVLAELAAPELVDLYPAPPRLAEIRQMLPVPGARTVADAVMTHLGGLVVASGPAGAGKTTVLRQMEDHLPAGSVVVLFDCYGAGAYLNPGEERHTVDRFVRQAINELAHRCGTSLIVRAPSGEPELWRLLARTLEAAAKSLAPGGVLVLAVDAADNAEFAAGERGDRGFVSDLVTLALPPKVAVVLTARSHRLTTLRASAASCVELPLFDADTSAGHLRQYRPAATDDDIASFHARTDGNPRAQYYALDWADGNGADMATLLAKCARTPEAVFADLVNSAVQVSQADAGGQRWLALLLALARPVKVALLASALRVDLAAVGRFVEGLAPGVTLSDGAVEFRDEDFENYVRGRVTPADLMTAHARLADLFWATRTSDAEAAAQVADHLYIVGRRDDLLHLGRV</sequence>
<dbReference type="EMBL" id="FLUV01000301">
    <property type="protein sequence ID" value="SBW18653.1"/>
    <property type="molecule type" value="Genomic_DNA"/>
</dbReference>
<dbReference type="Pfam" id="PF13401">
    <property type="entry name" value="AAA_22"/>
    <property type="match status" value="1"/>
</dbReference>
<keyword evidence="3" id="KW-1185">Reference proteome</keyword>
<organism evidence="2 3">
    <name type="scientific">Candidatus Protofrankia californiensis</name>
    <dbReference type="NCBI Taxonomy" id="1839754"/>
    <lineage>
        <taxon>Bacteria</taxon>
        <taxon>Bacillati</taxon>
        <taxon>Actinomycetota</taxon>
        <taxon>Actinomycetes</taxon>
        <taxon>Frankiales</taxon>
        <taxon>Frankiaceae</taxon>
        <taxon>Protofrankia</taxon>
    </lineage>
</organism>